<accession>A0A6S7K4A7</accession>
<evidence type="ECO:0000313" key="2">
    <source>
        <dbReference type="Proteomes" id="UP001152795"/>
    </source>
</evidence>
<gene>
    <name evidence="1" type="ORF">PACLA_8A029684</name>
</gene>
<dbReference type="Pfam" id="PF12070">
    <property type="entry name" value="SCAI"/>
    <property type="match status" value="1"/>
</dbReference>
<feature type="non-terminal residue" evidence="1">
    <location>
        <position position="1"/>
    </location>
</feature>
<dbReference type="InterPro" id="IPR022709">
    <property type="entry name" value="SCAI"/>
</dbReference>
<keyword evidence="2" id="KW-1185">Reference proteome</keyword>
<reference evidence="1" key="1">
    <citation type="submission" date="2020-04" db="EMBL/GenBank/DDBJ databases">
        <authorList>
            <person name="Alioto T."/>
            <person name="Alioto T."/>
            <person name="Gomez Garrido J."/>
        </authorList>
    </citation>
    <scope>NUCLEOTIDE SEQUENCE</scope>
    <source>
        <strain evidence="1">A484AB</strain>
    </source>
</reference>
<proteinExistence type="predicted"/>
<name>A0A6S7K4A7_PARCT</name>
<dbReference type="EMBL" id="CACRXK020024052">
    <property type="protein sequence ID" value="CAB4038308.1"/>
    <property type="molecule type" value="Genomic_DNA"/>
</dbReference>
<dbReference type="AlphaFoldDB" id="A0A6S7K4A7"/>
<dbReference type="GO" id="GO:0006351">
    <property type="term" value="P:DNA-templated transcription"/>
    <property type="evidence" value="ECO:0007669"/>
    <property type="project" value="InterPro"/>
</dbReference>
<dbReference type="OrthoDB" id="525027at2759"/>
<comment type="caution">
    <text evidence="1">The sequence shown here is derived from an EMBL/GenBank/DDBJ whole genome shotgun (WGS) entry which is preliminary data.</text>
</comment>
<protein>
    <submittedName>
        <fullName evidence="1">SCAI isoform X1</fullName>
    </submittedName>
</protein>
<sequence length="169" mass="20244">MADAEDDKDSKAKQIELNMKESEIVAEFCNLIEQSRQLFKSLRDLPQFGQKSWQTQFGKTFDIYTKLWKFQQENRTVLDKKYDLKRWQIGEIASKIGQLYYHYYLRTSQSNYLQEAFSFYTAIRSRAYYSNASKLDTSDLMVKKLRFYARFIVVTLLLNKMDFVKELIK</sequence>
<evidence type="ECO:0000313" key="1">
    <source>
        <dbReference type="EMBL" id="CAB4038308.1"/>
    </source>
</evidence>
<organism evidence="1 2">
    <name type="scientific">Paramuricea clavata</name>
    <name type="common">Red gorgonian</name>
    <name type="synonym">Violescent sea-whip</name>
    <dbReference type="NCBI Taxonomy" id="317549"/>
    <lineage>
        <taxon>Eukaryota</taxon>
        <taxon>Metazoa</taxon>
        <taxon>Cnidaria</taxon>
        <taxon>Anthozoa</taxon>
        <taxon>Octocorallia</taxon>
        <taxon>Malacalcyonacea</taxon>
        <taxon>Plexauridae</taxon>
        <taxon>Paramuricea</taxon>
    </lineage>
</organism>
<dbReference type="Proteomes" id="UP001152795">
    <property type="component" value="Unassembled WGS sequence"/>
</dbReference>
<dbReference type="GO" id="GO:0003714">
    <property type="term" value="F:transcription corepressor activity"/>
    <property type="evidence" value="ECO:0007669"/>
    <property type="project" value="InterPro"/>
</dbReference>
<dbReference type="PANTHER" id="PTHR21243">
    <property type="entry name" value="PROTEIN SCAI"/>
    <property type="match status" value="1"/>
</dbReference>